<protein>
    <submittedName>
        <fullName evidence="1">Uncharacterized protein</fullName>
    </submittedName>
</protein>
<proteinExistence type="predicted"/>
<organism evidence="1 2">
    <name type="scientific">Ramalina farinacea</name>
    <dbReference type="NCBI Taxonomy" id="258253"/>
    <lineage>
        <taxon>Eukaryota</taxon>
        <taxon>Fungi</taxon>
        <taxon>Dikarya</taxon>
        <taxon>Ascomycota</taxon>
        <taxon>Pezizomycotina</taxon>
        <taxon>Lecanoromycetes</taxon>
        <taxon>OSLEUM clade</taxon>
        <taxon>Lecanoromycetidae</taxon>
        <taxon>Lecanorales</taxon>
        <taxon>Lecanorineae</taxon>
        <taxon>Ramalinaceae</taxon>
        <taxon>Ramalina</taxon>
    </lineage>
</organism>
<name>A0AA43QPW9_9LECA</name>
<comment type="caution">
    <text evidence="1">The sequence shown here is derived from an EMBL/GenBank/DDBJ whole genome shotgun (WGS) entry which is preliminary data.</text>
</comment>
<dbReference type="EMBL" id="JAPUFD010000008">
    <property type="protein sequence ID" value="MDI1488678.1"/>
    <property type="molecule type" value="Genomic_DNA"/>
</dbReference>
<evidence type="ECO:0000313" key="2">
    <source>
        <dbReference type="Proteomes" id="UP001161017"/>
    </source>
</evidence>
<accession>A0AA43QPW9</accession>
<evidence type="ECO:0000313" key="1">
    <source>
        <dbReference type="EMBL" id="MDI1488678.1"/>
    </source>
</evidence>
<reference evidence="1" key="1">
    <citation type="journal article" date="2023" name="Genome Biol. Evol.">
        <title>First Whole Genome Sequence and Flow Cytometry Genome Size Data for the Lichen-Forming Fungus Ramalina farinacea (Ascomycota).</title>
        <authorList>
            <person name="Llewellyn T."/>
            <person name="Mian S."/>
            <person name="Hill R."/>
            <person name="Leitch I.J."/>
            <person name="Gaya E."/>
        </authorList>
    </citation>
    <scope>NUCLEOTIDE SEQUENCE</scope>
    <source>
        <strain evidence="1">LIQ254RAFAR</strain>
    </source>
</reference>
<dbReference type="Proteomes" id="UP001161017">
    <property type="component" value="Unassembled WGS sequence"/>
</dbReference>
<keyword evidence="2" id="KW-1185">Reference proteome</keyword>
<dbReference type="AlphaFoldDB" id="A0AA43QPW9"/>
<sequence>MVYDGVGPEAVFVASGVLLLKPRDQRANAIAAATTRSNTTISAQNASTAAVVAPAALPPAVSSINRNIIFTPLRDHHPIPHPALLDLVGKIIDFIGANASDAPLRDLSYNWSTDEIQFIFFKQGSVTEVRDWTFGMLAYLCSQLYYVTLSPQGAFETFVYVLDVVGPGRPNLLVGAGALMLDTGNVSSIGSGSSGSSTAPTIHLPYRLRIHLPPLRNPLAIPGPDLRTLLDQIFLFIGPNFVDVPLPDASYTWSTDQAQLILFREGPAGSSDDWTYGMLTYLCFHLYWKTAAPEGVDESYVQVYDVGGAGRPDVFVAFGVLIAVNASAGGDGTSTAAAIMTDTTTDTTFLTSTDNATTTTTALQAASPYPHPYLLNLLPAAATSRLIPRPDLLALIQTVLDQLSRSPDPSAPLPDPESYTAVAENVELTLSPVLRGGGVGYGHAHVCHREVGGVGDGCGGGGEEGECGEGV</sequence>
<gene>
    <name evidence="1" type="ORF">OHK93_007954</name>
</gene>